<keyword evidence="7 10" id="KW-0224">Dipeptidase</keyword>
<dbReference type="InterPro" id="IPR001261">
    <property type="entry name" value="ArgE/DapE_CS"/>
</dbReference>
<keyword evidence="8" id="KW-0482">Metalloprotease</keyword>
<feature type="domain" description="Peptidase M20 dimerisation" evidence="9">
    <location>
        <begin position="137"/>
        <end position="227"/>
    </location>
</feature>
<dbReference type="AlphaFoldDB" id="A0AAE3A6X4"/>
<comment type="cofactor">
    <cofactor evidence="1">
        <name>Zn(2+)</name>
        <dbReference type="ChEBI" id="CHEBI:29105"/>
    </cofactor>
</comment>
<feature type="domain" description="Peptidase M20 dimerisation" evidence="9">
    <location>
        <begin position="248"/>
        <end position="356"/>
    </location>
</feature>
<dbReference type="Gene3D" id="3.40.630.10">
    <property type="entry name" value="Zn peptidases"/>
    <property type="match status" value="1"/>
</dbReference>
<keyword evidence="3" id="KW-0645">Protease</keyword>
<dbReference type="NCBIfam" id="NF005591">
    <property type="entry name" value="PRK07318.1"/>
    <property type="match status" value="1"/>
</dbReference>
<organism evidence="10 11">
    <name type="scientific">Hominiventricola filiformis</name>
    <dbReference type="NCBI Taxonomy" id="2885352"/>
    <lineage>
        <taxon>Bacteria</taxon>
        <taxon>Bacillati</taxon>
        <taxon>Bacillota</taxon>
        <taxon>Clostridia</taxon>
        <taxon>Lachnospirales</taxon>
        <taxon>Lachnospiraceae</taxon>
        <taxon>Hominiventricola</taxon>
    </lineage>
</organism>
<keyword evidence="11" id="KW-1185">Reference proteome</keyword>
<dbReference type="Pfam" id="PF01546">
    <property type="entry name" value="Peptidase_M20"/>
    <property type="match status" value="1"/>
</dbReference>
<evidence type="ECO:0000256" key="2">
    <source>
        <dbReference type="ARBA" id="ARBA00006247"/>
    </source>
</evidence>
<evidence type="ECO:0000256" key="6">
    <source>
        <dbReference type="ARBA" id="ARBA00022833"/>
    </source>
</evidence>
<dbReference type="SUPFAM" id="SSF53187">
    <property type="entry name" value="Zn-dependent exopeptidases"/>
    <property type="match status" value="1"/>
</dbReference>
<dbReference type="InterPro" id="IPR050072">
    <property type="entry name" value="Peptidase_M20A"/>
</dbReference>
<evidence type="ECO:0000256" key="7">
    <source>
        <dbReference type="ARBA" id="ARBA00022997"/>
    </source>
</evidence>
<dbReference type="SUPFAM" id="SSF55031">
    <property type="entry name" value="Bacterial exopeptidase dimerisation domain"/>
    <property type="match status" value="1"/>
</dbReference>
<evidence type="ECO:0000313" key="11">
    <source>
        <dbReference type="Proteomes" id="UP001198220"/>
    </source>
</evidence>
<dbReference type="GO" id="GO:0006508">
    <property type="term" value="P:proteolysis"/>
    <property type="evidence" value="ECO:0007669"/>
    <property type="project" value="UniProtKB-KW"/>
</dbReference>
<dbReference type="GO" id="GO:0008777">
    <property type="term" value="F:acetylornithine deacetylase activity"/>
    <property type="evidence" value="ECO:0007669"/>
    <property type="project" value="TreeGrafter"/>
</dbReference>
<dbReference type="PANTHER" id="PTHR43808:SF31">
    <property type="entry name" value="N-ACETYL-L-CITRULLINE DEACETYLASE"/>
    <property type="match status" value="1"/>
</dbReference>
<dbReference type="Proteomes" id="UP001198220">
    <property type="component" value="Unassembled WGS sequence"/>
</dbReference>
<evidence type="ECO:0000256" key="5">
    <source>
        <dbReference type="ARBA" id="ARBA00022801"/>
    </source>
</evidence>
<name>A0AAE3A6X4_9FIRM</name>
<dbReference type="EMBL" id="JAJEPS010000013">
    <property type="protein sequence ID" value="MCC2126992.1"/>
    <property type="molecule type" value="Genomic_DNA"/>
</dbReference>
<dbReference type="RefSeq" id="WP_308459775.1">
    <property type="nucleotide sequence ID" value="NZ_JAJEPS010000013.1"/>
</dbReference>
<dbReference type="EC" id="3.4.13.-" evidence="10"/>
<gene>
    <name evidence="10" type="primary">pepV</name>
    <name evidence="10" type="ORF">LKD36_12530</name>
</gene>
<protein>
    <submittedName>
        <fullName evidence="10">Dipeptidase PepV</fullName>
        <ecNumber evidence="10">3.4.13.-</ecNumber>
    </submittedName>
</protein>
<accession>A0AAE3A6X4</accession>
<dbReference type="NCBIfam" id="TIGR01887">
    <property type="entry name" value="dipeptidaselike"/>
    <property type="match status" value="1"/>
</dbReference>
<comment type="similarity">
    <text evidence="2">Belongs to the peptidase M20A family.</text>
</comment>
<proteinExistence type="inferred from homology"/>
<keyword evidence="4" id="KW-0479">Metal-binding</keyword>
<dbReference type="InterPro" id="IPR010964">
    <property type="entry name" value="M20A_pepV-rel"/>
</dbReference>
<evidence type="ECO:0000256" key="8">
    <source>
        <dbReference type="ARBA" id="ARBA00023049"/>
    </source>
</evidence>
<dbReference type="InterPro" id="IPR011650">
    <property type="entry name" value="Peptidase_M20_dimer"/>
</dbReference>
<dbReference type="Pfam" id="PF07687">
    <property type="entry name" value="M20_dimer"/>
    <property type="match status" value="2"/>
</dbReference>
<dbReference type="GO" id="GO:0006526">
    <property type="term" value="P:L-arginine biosynthetic process"/>
    <property type="evidence" value="ECO:0007669"/>
    <property type="project" value="TreeGrafter"/>
</dbReference>
<dbReference type="GO" id="GO:0008270">
    <property type="term" value="F:zinc ion binding"/>
    <property type="evidence" value="ECO:0007669"/>
    <property type="project" value="InterPro"/>
</dbReference>
<dbReference type="GO" id="GO:0016805">
    <property type="term" value="F:dipeptidase activity"/>
    <property type="evidence" value="ECO:0007669"/>
    <property type="project" value="UniProtKB-KW"/>
</dbReference>
<dbReference type="GO" id="GO:0008237">
    <property type="term" value="F:metallopeptidase activity"/>
    <property type="evidence" value="ECO:0007669"/>
    <property type="project" value="UniProtKB-KW"/>
</dbReference>
<evidence type="ECO:0000313" key="10">
    <source>
        <dbReference type="EMBL" id="MCC2126992.1"/>
    </source>
</evidence>
<dbReference type="CDD" id="cd03888">
    <property type="entry name" value="M20_PepV"/>
    <property type="match status" value="1"/>
</dbReference>
<keyword evidence="6" id="KW-0862">Zinc</keyword>
<dbReference type="InterPro" id="IPR002933">
    <property type="entry name" value="Peptidase_M20"/>
</dbReference>
<dbReference type="Gene3D" id="3.30.70.360">
    <property type="match status" value="2"/>
</dbReference>
<dbReference type="PANTHER" id="PTHR43808">
    <property type="entry name" value="ACETYLORNITHINE DEACETYLASE"/>
    <property type="match status" value="1"/>
</dbReference>
<sequence length="456" mass="49758">MELQEAVKGYEEQLLKSLQESIRIRSVQGEASEQYPYGKGVQDCLDHALKTAEALGFATIDLDHQMGWCEYGEGEEMVAVLGHLDVVPEGDGWSFDPFGGEIRDGKVFGRGAMDDKGPTIAALYALAALRDSGFPIRRRIRLLFGTNEETGSNDMKYYRSHGGEIPVMGFTPDGEYPVINGEKGLINVNFSRNYTQDGDVRILEIHGGSAPNVVPAEAKAKVVCPAELAASLLKKSDDRIQYEKTEEGVQITAAGLSAHGATPELGVNAIGLLLEALCELPLSEEADRWVRFLEEKIGLETKGTSLGIEMADEISGNLSLNLGTLEGDDHSAALEINYRYPVTKSYEDCAQILEQAFADAGFTKTGERHKKSLYVPEESELVQTLLGVYADHTGLEPIPKSIGGGTYAKAIPNIVAFGPIFPGDEVREHKPDEFIEVEKLMKNAQIIAEAMYRLAK</sequence>
<evidence type="ECO:0000256" key="3">
    <source>
        <dbReference type="ARBA" id="ARBA00022670"/>
    </source>
</evidence>
<evidence type="ECO:0000256" key="1">
    <source>
        <dbReference type="ARBA" id="ARBA00001947"/>
    </source>
</evidence>
<evidence type="ECO:0000259" key="9">
    <source>
        <dbReference type="Pfam" id="PF07687"/>
    </source>
</evidence>
<dbReference type="InterPro" id="IPR036264">
    <property type="entry name" value="Bact_exopeptidase_dim_dom"/>
</dbReference>
<keyword evidence="5 10" id="KW-0378">Hydrolase</keyword>
<comment type="caution">
    <text evidence="10">The sequence shown here is derived from an EMBL/GenBank/DDBJ whole genome shotgun (WGS) entry which is preliminary data.</text>
</comment>
<reference evidence="10 11" key="1">
    <citation type="submission" date="2021-10" db="EMBL/GenBank/DDBJ databases">
        <title>Anaerobic single-cell dispensing facilitates the cultivation of human gut bacteria.</title>
        <authorList>
            <person name="Afrizal A."/>
        </authorList>
    </citation>
    <scope>NUCLEOTIDE SEQUENCE [LARGE SCALE GENOMIC DNA]</scope>
    <source>
        <strain evidence="10 11">CLA-AA-H276</strain>
    </source>
</reference>
<dbReference type="PROSITE" id="PS00758">
    <property type="entry name" value="ARGE_DAPE_CPG2_1"/>
    <property type="match status" value="1"/>
</dbReference>
<evidence type="ECO:0000256" key="4">
    <source>
        <dbReference type="ARBA" id="ARBA00022723"/>
    </source>
</evidence>